<evidence type="ECO:0000259" key="6">
    <source>
        <dbReference type="Pfam" id="PF25989"/>
    </source>
</evidence>
<accession>A0ABT8R8U3</accession>
<dbReference type="InterPro" id="IPR058624">
    <property type="entry name" value="MdtA-like_HH"/>
</dbReference>
<dbReference type="Gene3D" id="2.40.50.100">
    <property type="match status" value="1"/>
</dbReference>
<keyword evidence="8" id="KW-1185">Reference proteome</keyword>
<feature type="coiled-coil region" evidence="2">
    <location>
        <begin position="97"/>
        <end position="138"/>
    </location>
</feature>
<dbReference type="Gene3D" id="1.10.287.470">
    <property type="entry name" value="Helix hairpin bin"/>
    <property type="match status" value="1"/>
</dbReference>
<dbReference type="Pfam" id="PF25917">
    <property type="entry name" value="BSH_RND"/>
    <property type="match status" value="1"/>
</dbReference>
<dbReference type="InterPro" id="IPR058626">
    <property type="entry name" value="MdtA-like_b-barrel"/>
</dbReference>
<evidence type="ECO:0000313" key="7">
    <source>
        <dbReference type="EMBL" id="MDO1448399.1"/>
    </source>
</evidence>
<name>A0ABT8R8U3_9BACT</name>
<gene>
    <name evidence="7" type="ORF">Q0590_19140</name>
</gene>
<dbReference type="Pfam" id="PF25989">
    <property type="entry name" value="YknX_C"/>
    <property type="match status" value="1"/>
</dbReference>
<dbReference type="PROSITE" id="PS51257">
    <property type="entry name" value="PROKAR_LIPOPROTEIN"/>
    <property type="match status" value="1"/>
</dbReference>
<evidence type="ECO:0000259" key="5">
    <source>
        <dbReference type="Pfam" id="PF25944"/>
    </source>
</evidence>
<dbReference type="InterPro" id="IPR058625">
    <property type="entry name" value="MdtA-like_BSH"/>
</dbReference>
<dbReference type="InterPro" id="IPR058637">
    <property type="entry name" value="YknX-like_C"/>
</dbReference>
<dbReference type="NCBIfam" id="TIGR01730">
    <property type="entry name" value="RND_mfp"/>
    <property type="match status" value="1"/>
</dbReference>
<dbReference type="Pfam" id="PF25876">
    <property type="entry name" value="HH_MFP_RND"/>
    <property type="match status" value="1"/>
</dbReference>
<feature type="domain" description="YknX-like C-terminal permuted SH3-like" evidence="6">
    <location>
        <begin position="302"/>
        <end position="367"/>
    </location>
</feature>
<feature type="domain" description="Multidrug resistance protein MdtA-like beta-barrel" evidence="5">
    <location>
        <begin position="209"/>
        <end position="291"/>
    </location>
</feature>
<evidence type="ECO:0000259" key="3">
    <source>
        <dbReference type="Pfam" id="PF25876"/>
    </source>
</evidence>
<comment type="similarity">
    <text evidence="1">Belongs to the membrane fusion protein (MFP) (TC 8.A.1) family.</text>
</comment>
<dbReference type="SUPFAM" id="SSF111369">
    <property type="entry name" value="HlyD-like secretion proteins"/>
    <property type="match status" value="1"/>
</dbReference>
<dbReference type="Gene3D" id="2.40.420.20">
    <property type="match status" value="1"/>
</dbReference>
<evidence type="ECO:0000256" key="1">
    <source>
        <dbReference type="ARBA" id="ARBA00009477"/>
    </source>
</evidence>
<feature type="domain" description="Multidrug resistance protein MdtA-like alpha-helical hairpin" evidence="3">
    <location>
        <begin position="104"/>
        <end position="173"/>
    </location>
</feature>
<evidence type="ECO:0000259" key="4">
    <source>
        <dbReference type="Pfam" id="PF25917"/>
    </source>
</evidence>
<dbReference type="Gene3D" id="2.40.30.170">
    <property type="match status" value="1"/>
</dbReference>
<dbReference type="RefSeq" id="WP_302039199.1">
    <property type="nucleotide sequence ID" value="NZ_JAUKPO010000011.1"/>
</dbReference>
<dbReference type="EMBL" id="JAUKPO010000011">
    <property type="protein sequence ID" value="MDO1448399.1"/>
    <property type="molecule type" value="Genomic_DNA"/>
</dbReference>
<organism evidence="7 8">
    <name type="scientific">Rhodocytophaga aerolata</name>
    <dbReference type="NCBI Taxonomy" id="455078"/>
    <lineage>
        <taxon>Bacteria</taxon>
        <taxon>Pseudomonadati</taxon>
        <taxon>Bacteroidota</taxon>
        <taxon>Cytophagia</taxon>
        <taxon>Cytophagales</taxon>
        <taxon>Rhodocytophagaceae</taxon>
        <taxon>Rhodocytophaga</taxon>
    </lineage>
</organism>
<sequence length="384" mass="41927">MNIRYLLPLAISLGPIILSSCGQSQSSPQQNQLNAPVMVSAYQVTQEQVTGVDTYPATVVPINEVELRPQVGGYITDIYVSDGKQVKKGQKLYEIDRSKYQAAYRQAQANVASAKANLERVRQDVERYERLLKQDAIARQQVEYARADFLTAESQVAAAEAQLASTATDLRYSVIVAPFDGTIGISQVRVGAQVSPGQPLLNTISSTNPMAVEFVINQQEIPRFSRFLQNTQAQPDSLFTLQLGGQMVYPIPGKILALDRAVDRQTGTITVRLSYPNPSGELVSGMSVVVRSLNEDIGKQLIIPERAVAEQMGEFYTYVVRGDSVEQRKVMLGTRVKDKVVIREGLQAGENIVVEGTQRLRPGVKIQLASTQPKASSAAASGGR</sequence>
<evidence type="ECO:0000256" key="2">
    <source>
        <dbReference type="SAM" id="Coils"/>
    </source>
</evidence>
<keyword evidence="2" id="KW-0175">Coiled coil</keyword>
<dbReference type="Pfam" id="PF25944">
    <property type="entry name" value="Beta-barrel_RND"/>
    <property type="match status" value="1"/>
</dbReference>
<dbReference type="PANTHER" id="PTHR30158">
    <property type="entry name" value="ACRA/E-RELATED COMPONENT OF DRUG EFFLUX TRANSPORTER"/>
    <property type="match status" value="1"/>
</dbReference>
<proteinExistence type="inferred from homology"/>
<dbReference type="InterPro" id="IPR006143">
    <property type="entry name" value="RND_pump_MFP"/>
</dbReference>
<reference evidence="7" key="1">
    <citation type="submission" date="2023-07" db="EMBL/GenBank/DDBJ databases">
        <title>The genome sequence of Rhodocytophaga aerolata KACC 12507.</title>
        <authorList>
            <person name="Zhang X."/>
        </authorList>
    </citation>
    <scope>NUCLEOTIDE SEQUENCE</scope>
    <source>
        <strain evidence="7">KACC 12507</strain>
    </source>
</reference>
<dbReference type="Proteomes" id="UP001168528">
    <property type="component" value="Unassembled WGS sequence"/>
</dbReference>
<evidence type="ECO:0000313" key="8">
    <source>
        <dbReference type="Proteomes" id="UP001168528"/>
    </source>
</evidence>
<comment type="caution">
    <text evidence="7">The sequence shown here is derived from an EMBL/GenBank/DDBJ whole genome shotgun (WGS) entry which is preliminary data.</text>
</comment>
<feature type="domain" description="Multidrug resistance protein MdtA-like barrel-sandwich hybrid" evidence="4">
    <location>
        <begin position="63"/>
        <end position="201"/>
    </location>
</feature>
<protein>
    <submittedName>
        <fullName evidence="7">Efflux RND transporter periplasmic adaptor subunit</fullName>
    </submittedName>
</protein>